<feature type="DNA-binding region" description="H-T-H motif" evidence="4">
    <location>
        <begin position="35"/>
        <end position="54"/>
    </location>
</feature>
<keyword evidence="3" id="KW-0804">Transcription</keyword>
<dbReference type="Proteomes" id="UP000479241">
    <property type="component" value="Unassembled WGS sequence"/>
</dbReference>
<dbReference type="InterPro" id="IPR009057">
    <property type="entry name" value="Homeodomain-like_sf"/>
</dbReference>
<dbReference type="Gene3D" id="1.10.357.10">
    <property type="entry name" value="Tetracycline Repressor, domain 2"/>
    <property type="match status" value="1"/>
</dbReference>
<dbReference type="GO" id="GO:0003700">
    <property type="term" value="F:DNA-binding transcription factor activity"/>
    <property type="evidence" value="ECO:0007669"/>
    <property type="project" value="TreeGrafter"/>
</dbReference>
<reference evidence="6 7" key="1">
    <citation type="submission" date="2019-12" db="EMBL/GenBank/DDBJ databases">
        <title>the WGS of Blastococcus saxobsidens 67B17.</title>
        <authorList>
            <person name="Jiang Z."/>
        </authorList>
    </citation>
    <scope>NUCLEOTIDE SEQUENCE [LARGE SCALE GENOMIC DNA]</scope>
    <source>
        <strain evidence="6 7">67B17</strain>
    </source>
</reference>
<dbReference type="PROSITE" id="PS50977">
    <property type="entry name" value="HTH_TETR_2"/>
    <property type="match status" value="1"/>
</dbReference>
<dbReference type="Gene3D" id="1.10.10.60">
    <property type="entry name" value="Homeodomain-like"/>
    <property type="match status" value="1"/>
</dbReference>
<dbReference type="EMBL" id="JAAGWG010000006">
    <property type="protein sequence ID" value="NEK85032.1"/>
    <property type="molecule type" value="Genomic_DNA"/>
</dbReference>
<evidence type="ECO:0000259" key="5">
    <source>
        <dbReference type="PROSITE" id="PS50977"/>
    </source>
</evidence>
<dbReference type="PANTHER" id="PTHR30055:SF238">
    <property type="entry name" value="MYCOFACTOCIN BIOSYNTHESIS TRANSCRIPTIONAL REGULATOR MFTR-RELATED"/>
    <property type="match status" value="1"/>
</dbReference>
<evidence type="ECO:0000256" key="2">
    <source>
        <dbReference type="ARBA" id="ARBA00023125"/>
    </source>
</evidence>
<dbReference type="PANTHER" id="PTHR30055">
    <property type="entry name" value="HTH-TYPE TRANSCRIPTIONAL REGULATOR RUTR"/>
    <property type="match status" value="1"/>
</dbReference>
<gene>
    <name evidence="6" type="ORF">GCU60_04545</name>
</gene>
<evidence type="ECO:0000256" key="1">
    <source>
        <dbReference type="ARBA" id="ARBA00023015"/>
    </source>
</evidence>
<feature type="domain" description="HTH tetR-type" evidence="5">
    <location>
        <begin position="12"/>
        <end position="72"/>
    </location>
</feature>
<proteinExistence type="predicted"/>
<dbReference type="Pfam" id="PF17754">
    <property type="entry name" value="TetR_C_14"/>
    <property type="match status" value="1"/>
</dbReference>
<evidence type="ECO:0000313" key="7">
    <source>
        <dbReference type="Proteomes" id="UP000479241"/>
    </source>
</evidence>
<dbReference type="AlphaFoldDB" id="A0A6L9VZX2"/>
<sequence length="203" mass="21579">MTGPGLRERKKQDTRAALAAATLDLAEEHGLAAVTVEQIAARAGVSYRTFFNYFSAKEEALLRPTGGGGSTFGAHLLAQDASLAPLDAARAALHEELSALEDDGAAWHRRLTVIAQDETLLPRLVQLGATNEREMAEAIATRLGQDVERDLYPGLLGAVLGCAVRVTLTRWHRLEGRTPLPRLLDEALDALAAGLPGARPAGS</sequence>
<dbReference type="PROSITE" id="PS01081">
    <property type="entry name" value="HTH_TETR_1"/>
    <property type="match status" value="1"/>
</dbReference>
<dbReference type="RefSeq" id="WP_163202680.1">
    <property type="nucleotide sequence ID" value="NZ_JAAGWG010000006.1"/>
</dbReference>
<accession>A0A6L9VZX2</accession>
<organism evidence="6 7">
    <name type="scientific">Blastococcus saxobsidens</name>
    <dbReference type="NCBI Taxonomy" id="138336"/>
    <lineage>
        <taxon>Bacteria</taxon>
        <taxon>Bacillati</taxon>
        <taxon>Actinomycetota</taxon>
        <taxon>Actinomycetes</taxon>
        <taxon>Geodermatophilales</taxon>
        <taxon>Geodermatophilaceae</taxon>
        <taxon>Blastococcus</taxon>
    </lineage>
</organism>
<evidence type="ECO:0000313" key="6">
    <source>
        <dbReference type="EMBL" id="NEK85032.1"/>
    </source>
</evidence>
<dbReference type="Pfam" id="PF00440">
    <property type="entry name" value="TetR_N"/>
    <property type="match status" value="1"/>
</dbReference>
<evidence type="ECO:0000256" key="4">
    <source>
        <dbReference type="PROSITE-ProRule" id="PRU00335"/>
    </source>
</evidence>
<comment type="caution">
    <text evidence="6">The sequence shown here is derived from an EMBL/GenBank/DDBJ whole genome shotgun (WGS) entry which is preliminary data.</text>
</comment>
<protein>
    <submittedName>
        <fullName evidence="6">TetR family transcriptional regulator</fullName>
    </submittedName>
</protein>
<dbReference type="InterPro" id="IPR041347">
    <property type="entry name" value="MftR_C"/>
</dbReference>
<dbReference type="SUPFAM" id="SSF46689">
    <property type="entry name" value="Homeodomain-like"/>
    <property type="match status" value="1"/>
</dbReference>
<keyword evidence="2 4" id="KW-0238">DNA-binding</keyword>
<keyword evidence="1" id="KW-0805">Transcription regulation</keyword>
<dbReference type="PRINTS" id="PR00455">
    <property type="entry name" value="HTHTETR"/>
</dbReference>
<dbReference type="InterPro" id="IPR050109">
    <property type="entry name" value="HTH-type_TetR-like_transc_reg"/>
</dbReference>
<name>A0A6L9VZX2_9ACTN</name>
<dbReference type="InterPro" id="IPR023772">
    <property type="entry name" value="DNA-bd_HTH_TetR-type_CS"/>
</dbReference>
<evidence type="ECO:0000256" key="3">
    <source>
        <dbReference type="ARBA" id="ARBA00023163"/>
    </source>
</evidence>
<dbReference type="InterPro" id="IPR001647">
    <property type="entry name" value="HTH_TetR"/>
</dbReference>
<dbReference type="GO" id="GO:0000976">
    <property type="term" value="F:transcription cis-regulatory region binding"/>
    <property type="evidence" value="ECO:0007669"/>
    <property type="project" value="TreeGrafter"/>
</dbReference>